<dbReference type="OrthoDB" id="373782at2157"/>
<sequence length="117" mass="13574">MAQAASCDGETLQNELRRYLEDCNRTGDTERIAQELARKHSVGYQVVGFRRRGNEVFLYEQRSSVSSNELTIHEVTVDGRLPRIGTVWTGRVLEDWLAHHQYYLEWVHPDLEVDGEL</sequence>
<dbReference type="Proteomes" id="UP000019024">
    <property type="component" value="Chromosome"/>
</dbReference>
<dbReference type="EMBL" id="CP007055">
    <property type="protein sequence ID" value="AHG01129.1"/>
    <property type="molecule type" value="Genomic_DNA"/>
</dbReference>
<keyword evidence="2" id="KW-1185">Reference proteome</keyword>
<dbReference type="RefSeq" id="WP_049953563.1">
    <property type="nucleotide sequence ID" value="NZ_CP007055.1"/>
</dbReference>
<name>W0JR89_9EURY</name>
<proteinExistence type="predicted"/>
<evidence type="ECO:0000313" key="2">
    <source>
        <dbReference type="Proteomes" id="UP000019024"/>
    </source>
</evidence>
<dbReference type="KEGG" id="hlr:HALLA_17465"/>
<organism evidence="1 2">
    <name type="scientific">Halostagnicola larsenii XH-48</name>
    <dbReference type="NCBI Taxonomy" id="797299"/>
    <lineage>
        <taxon>Archaea</taxon>
        <taxon>Methanobacteriati</taxon>
        <taxon>Methanobacteriota</taxon>
        <taxon>Stenosarchaea group</taxon>
        <taxon>Halobacteria</taxon>
        <taxon>Halobacteriales</taxon>
        <taxon>Natrialbaceae</taxon>
        <taxon>Halostagnicola</taxon>
    </lineage>
</organism>
<protein>
    <submittedName>
        <fullName evidence="1">Uncharacterized protein</fullName>
    </submittedName>
</protein>
<dbReference type="GeneID" id="25146192"/>
<reference evidence="1 2" key="1">
    <citation type="submission" date="2014-01" db="EMBL/GenBank/DDBJ databases">
        <authorList>
            <consortium name="DOE Joint Genome Institute"/>
            <person name="Anderson I."/>
            <person name="Huntemann M."/>
            <person name="Han J."/>
            <person name="Chen A."/>
            <person name="Kyrpides N."/>
            <person name="Mavromatis K."/>
            <person name="Markowitz V."/>
            <person name="Palaniappan K."/>
            <person name="Ivanova N."/>
            <person name="Schaumberg A."/>
            <person name="Pati A."/>
            <person name="Liolios K."/>
            <person name="Nordberg H.P."/>
            <person name="Cantor M.N."/>
            <person name="Hua S.X."/>
            <person name="Woyke T."/>
        </authorList>
    </citation>
    <scope>NUCLEOTIDE SEQUENCE [LARGE SCALE GENOMIC DNA]</scope>
    <source>
        <strain evidence="1 2">XH-48</strain>
    </source>
</reference>
<dbReference type="AlphaFoldDB" id="W0JR89"/>
<evidence type="ECO:0000313" key="1">
    <source>
        <dbReference type="EMBL" id="AHG01129.1"/>
    </source>
</evidence>
<accession>W0JR89</accession>
<gene>
    <name evidence="1" type="ORF">HALLA_17465</name>
</gene>
<dbReference type="HOGENOM" id="CLU_2079344_0_0_2"/>